<gene>
    <name evidence="4" type="ORF">PCON_04734</name>
</gene>
<reference evidence="4 5" key="1">
    <citation type="journal article" date="2013" name="PLoS Genet.">
        <title>The genome and development-dependent transcriptomes of Pyronema confluens: a window into fungal evolution.</title>
        <authorList>
            <person name="Traeger S."/>
            <person name="Altegoer F."/>
            <person name="Freitag M."/>
            <person name="Gabaldon T."/>
            <person name="Kempken F."/>
            <person name="Kumar A."/>
            <person name="Marcet-Houben M."/>
            <person name="Poggeler S."/>
            <person name="Stajich J.E."/>
            <person name="Nowrousian M."/>
        </authorList>
    </citation>
    <scope>NUCLEOTIDE SEQUENCE [LARGE SCALE GENOMIC DNA]</scope>
    <source>
        <strain evidence="5">CBS 100304</strain>
        <tissue evidence="4">Vegetative mycelium</tissue>
    </source>
</reference>
<dbReference type="eggNOG" id="ENOG502SBYU">
    <property type="taxonomic scope" value="Eukaryota"/>
</dbReference>
<evidence type="ECO:0000256" key="2">
    <source>
        <dbReference type="ARBA" id="ARBA00018780"/>
    </source>
</evidence>
<dbReference type="Proteomes" id="UP000018144">
    <property type="component" value="Unassembled WGS sequence"/>
</dbReference>
<proteinExistence type="inferred from homology"/>
<feature type="compositionally biased region" description="Low complexity" evidence="3">
    <location>
        <begin position="87"/>
        <end position="103"/>
    </location>
</feature>
<evidence type="ECO:0000313" key="4">
    <source>
        <dbReference type="EMBL" id="CCX05147.1"/>
    </source>
</evidence>
<dbReference type="OrthoDB" id="2135053at2759"/>
<dbReference type="InterPro" id="IPR013730">
    <property type="entry name" value="Fyv7/TAP26"/>
</dbReference>
<protein>
    <recommendedName>
        <fullName evidence="2">rRNA-processing protein FYV7</fullName>
    </recommendedName>
</protein>
<sequence length="217" mass="24333">MGAIRPGNKTRPAGDKKKGFSVGPANLPDGVYKRKVTKIKNALIQKAKVRKQYSKTLSTTGNLVTDPNAIRAQKLFEEAEQERKARSAAAKAANAEDAAMEGAESIDAPPAINADRQAMIDREDQVESTAKTPFERRQRKPKTSSFMKEESMAARQKREREEAAKAAEQRRQDREQKLEQRDMHKRSMSARTRTGQVKLGKTSHVLLDKIMQQMGKK</sequence>
<dbReference type="Pfam" id="PF08524">
    <property type="entry name" value="rRNA_processing"/>
    <property type="match status" value="1"/>
</dbReference>
<feature type="region of interest" description="Disordered" evidence="3">
    <location>
        <begin position="1"/>
        <end position="27"/>
    </location>
</feature>
<evidence type="ECO:0000256" key="1">
    <source>
        <dbReference type="ARBA" id="ARBA00006800"/>
    </source>
</evidence>
<evidence type="ECO:0000313" key="5">
    <source>
        <dbReference type="Proteomes" id="UP000018144"/>
    </source>
</evidence>
<feature type="compositionally biased region" description="Basic and acidic residues" evidence="3">
    <location>
        <begin position="147"/>
        <end position="182"/>
    </location>
</feature>
<dbReference type="EMBL" id="HF935235">
    <property type="protein sequence ID" value="CCX05147.1"/>
    <property type="molecule type" value="Genomic_DNA"/>
</dbReference>
<dbReference type="PANTHER" id="PTHR41805">
    <property type="entry name" value="EXPRESSED PROTEIN"/>
    <property type="match status" value="1"/>
</dbReference>
<evidence type="ECO:0000256" key="3">
    <source>
        <dbReference type="SAM" id="MobiDB-lite"/>
    </source>
</evidence>
<keyword evidence="5" id="KW-1185">Reference proteome</keyword>
<name>U4KV90_PYROM</name>
<feature type="region of interest" description="Disordered" evidence="3">
    <location>
        <begin position="81"/>
        <end position="204"/>
    </location>
</feature>
<accession>U4KV90</accession>
<dbReference type="PANTHER" id="PTHR41805:SF1">
    <property type="entry name" value="RRNA-PROCESSING PROTEIN FYV7"/>
    <property type="match status" value="1"/>
</dbReference>
<organism evidence="4 5">
    <name type="scientific">Pyronema omphalodes (strain CBS 100304)</name>
    <name type="common">Pyronema confluens</name>
    <dbReference type="NCBI Taxonomy" id="1076935"/>
    <lineage>
        <taxon>Eukaryota</taxon>
        <taxon>Fungi</taxon>
        <taxon>Dikarya</taxon>
        <taxon>Ascomycota</taxon>
        <taxon>Pezizomycotina</taxon>
        <taxon>Pezizomycetes</taxon>
        <taxon>Pezizales</taxon>
        <taxon>Pyronemataceae</taxon>
        <taxon>Pyronema</taxon>
    </lineage>
</organism>
<dbReference type="AlphaFoldDB" id="U4KV90"/>
<comment type="similarity">
    <text evidence="1">Belongs to the FYV7 family.</text>
</comment>
<dbReference type="OMA" id="HPTRELM"/>